<dbReference type="AlphaFoldDB" id="A7NNS5"/>
<dbReference type="InterPro" id="IPR046373">
    <property type="entry name" value="Acyl-CoA_Oxase/DH_mid-dom_sf"/>
</dbReference>
<dbReference type="eggNOG" id="COG1960">
    <property type="taxonomic scope" value="Bacteria"/>
</dbReference>
<dbReference type="FunFam" id="2.40.110.10:FF:000001">
    <property type="entry name" value="Acyl-CoA dehydrogenase, mitochondrial"/>
    <property type="match status" value="1"/>
</dbReference>
<dbReference type="PANTHER" id="PTHR43884">
    <property type="entry name" value="ACYL-COA DEHYDROGENASE"/>
    <property type="match status" value="1"/>
</dbReference>
<dbReference type="InterPro" id="IPR009100">
    <property type="entry name" value="AcylCoA_DH/oxidase_NM_dom_sf"/>
</dbReference>
<keyword evidence="4 6" id="KW-0274">FAD</keyword>
<dbReference type="FunFam" id="1.10.540.10:FF:000002">
    <property type="entry name" value="Acyl-CoA dehydrogenase FadE19"/>
    <property type="match status" value="1"/>
</dbReference>
<dbReference type="InterPro" id="IPR009075">
    <property type="entry name" value="AcylCo_DH/oxidase_C"/>
</dbReference>
<evidence type="ECO:0000313" key="10">
    <source>
        <dbReference type="EMBL" id="ABU59219.1"/>
    </source>
</evidence>
<evidence type="ECO:0000256" key="3">
    <source>
        <dbReference type="ARBA" id="ARBA00022630"/>
    </source>
</evidence>
<dbReference type="InterPro" id="IPR006089">
    <property type="entry name" value="Acyl-CoA_DH_CS"/>
</dbReference>
<evidence type="ECO:0000256" key="1">
    <source>
        <dbReference type="ARBA" id="ARBA00001974"/>
    </source>
</evidence>
<evidence type="ECO:0000256" key="5">
    <source>
        <dbReference type="ARBA" id="ARBA00023002"/>
    </source>
</evidence>
<organism evidence="10 11">
    <name type="scientific">Roseiflexus castenholzii (strain DSM 13941 / HLO8)</name>
    <dbReference type="NCBI Taxonomy" id="383372"/>
    <lineage>
        <taxon>Bacteria</taxon>
        <taxon>Bacillati</taxon>
        <taxon>Chloroflexota</taxon>
        <taxon>Chloroflexia</taxon>
        <taxon>Chloroflexales</taxon>
        <taxon>Roseiflexineae</taxon>
        <taxon>Roseiflexaceae</taxon>
        <taxon>Roseiflexus</taxon>
    </lineage>
</organism>
<dbReference type="InterPro" id="IPR006091">
    <property type="entry name" value="Acyl-CoA_Oxase/DH_mid-dom"/>
</dbReference>
<dbReference type="Pfam" id="PF02770">
    <property type="entry name" value="Acyl-CoA_dh_M"/>
    <property type="match status" value="1"/>
</dbReference>
<evidence type="ECO:0000259" key="8">
    <source>
        <dbReference type="Pfam" id="PF02770"/>
    </source>
</evidence>
<feature type="domain" description="Acyl-CoA dehydrogenase/oxidase N-terminal" evidence="9">
    <location>
        <begin position="43"/>
        <end position="164"/>
    </location>
</feature>
<evidence type="ECO:0000256" key="4">
    <source>
        <dbReference type="ARBA" id="ARBA00022827"/>
    </source>
</evidence>
<evidence type="ECO:0000256" key="2">
    <source>
        <dbReference type="ARBA" id="ARBA00009347"/>
    </source>
</evidence>
<keyword evidence="5 6" id="KW-0560">Oxidoreductase</keyword>
<sequence length="445" mass="49560">MRKRKGSPHTLFPNPVPGSQFLVLGSSGEKTMDFTANYDMFLTEEHQILRRTVREFAEKEVAPFIREWDRSGAAMEGPETRPHIRPILKRMGELGLLGICLPARLGGAGMDYLALAVVCEELERVDSFLRVVMSVHTGLNSLTLFQWGTEEQQRKYLIPQAKGEKIAAYCLTEPNSGTDAGAMLATARRDGDSYILNGEKTWISLADIADNFLVFAKTDPSKGNRGISCFIVERTMPGFSSLPIHGKLGVRAGNTGSVILEDVRVPVANRLGEEGEGFKIAMTALDNGRYTVAAGATGLIQASLEASIRYAQERQTFGVPIAEHQLVKRMISHMVRKLDTSRLLVYRAGWMKNQGRRNTRETTLAKWHATVSSFEAADDAIQIHGAYGYSDEYPVERYLRNARGAIIYEGTRELQELLQADFALGFRENKPLRRELPAYDPDAWA</sequence>
<dbReference type="PROSITE" id="PS00072">
    <property type="entry name" value="ACYL_COA_DH_1"/>
    <property type="match status" value="1"/>
</dbReference>
<evidence type="ECO:0000313" key="11">
    <source>
        <dbReference type="Proteomes" id="UP000000263"/>
    </source>
</evidence>
<accession>A7NNS5</accession>
<dbReference type="FunFam" id="1.20.140.10:FF:000011">
    <property type="entry name" value="Medium-chain specific acyl-CoA dehydrogenase, mitochondrial"/>
    <property type="match status" value="1"/>
</dbReference>
<dbReference type="Gene3D" id="2.40.110.10">
    <property type="entry name" value="Butyryl-CoA Dehydrogenase, subunit A, domain 2"/>
    <property type="match status" value="1"/>
</dbReference>
<dbReference type="SUPFAM" id="SSF56645">
    <property type="entry name" value="Acyl-CoA dehydrogenase NM domain-like"/>
    <property type="match status" value="1"/>
</dbReference>
<dbReference type="Gene3D" id="1.10.540.10">
    <property type="entry name" value="Acyl-CoA dehydrogenase/oxidase, N-terminal domain"/>
    <property type="match status" value="1"/>
</dbReference>
<evidence type="ECO:0000259" key="9">
    <source>
        <dbReference type="Pfam" id="PF02771"/>
    </source>
</evidence>
<dbReference type="GO" id="GO:0050660">
    <property type="term" value="F:flavin adenine dinucleotide binding"/>
    <property type="evidence" value="ECO:0007669"/>
    <property type="project" value="InterPro"/>
</dbReference>
<keyword evidence="3 6" id="KW-0285">Flavoprotein</keyword>
<dbReference type="InterPro" id="IPR013786">
    <property type="entry name" value="AcylCoA_DH/ox_N"/>
</dbReference>
<comment type="cofactor">
    <cofactor evidence="1 6">
        <name>FAD</name>
        <dbReference type="ChEBI" id="CHEBI:57692"/>
    </cofactor>
</comment>
<feature type="domain" description="Acyl-CoA oxidase/dehydrogenase middle" evidence="8">
    <location>
        <begin position="168"/>
        <end position="263"/>
    </location>
</feature>
<proteinExistence type="inferred from homology"/>
<dbReference type="GO" id="GO:0003995">
    <property type="term" value="F:acyl-CoA dehydrogenase activity"/>
    <property type="evidence" value="ECO:0007669"/>
    <property type="project" value="InterPro"/>
</dbReference>
<dbReference type="KEGG" id="rca:Rcas_3165"/>
<dbReference type="PANTHER" id="PTHR43884:SF12">
    <property type="entry name" value="ISOVALERYL-COA DEHYDROGENASE, MITOCHONDRIAL-RELATED"/>
    <property type="match status" value="1"/>
</dbReference>
<protein>
    <submittedName>
        <fullName evidence="10">Acyl-CoA dehydrogenase domain protein</fullName>
    </submittedName>
</protein>
<comment type="similarity">
    <text evidence="2 6">Belongs to the acyl-CoA dehydrogenase family.</text>
</comment>
<dbReference type="Gene3D" id="1.20.140.10">
    <property type="entry name" value="Butyryl-CoA Dehydrogenase, subunit A, domain 3"/>
    <property type="match status" value="1"/>
</dbReference>
<dbReference type="EMBL" id="CP000804">
    <property type="protein sequence ID" value="ABU59219.1"/>
    <property type="molecule type" value="Genomic_DNA"/>
</dbReference>
<dbReference type="STRING" id="383372.Rcas_3165"/>
<dbReference type="Pfam" id="PF02771">
    <property type="entry name" value="Acyl-CoA_dh_N"/>
    <property type="match status" value="1"/>
</dbReference>
<dbReference type="Pfam" id="PF00441">
    <property type="entry name" value="Acyl-CoA_dh_1"/>
    <property type="match status" value="1"/>
</dbReference>
<dbReference type="InterPro" id="IPR036250">
    <property type="entry name" value="AcylCo_DH-like_C"/>
</dbReference>
<reference evidence="10 11" key="1">
    <citation type="submission" date="2007-08" db="EMBL/GenBank/DDBJ databases">
        <title>Complete sequence of Roseiflexus castenholzii DSM 13941.</title>
        <authorList>
            <consortium name="US DOE Joint Genome Institute"/>
            <person name="Copeland A."/>
            <person name="Lucas S."/>
            <person name="Lapidus A."/>
            <person name="Barry K."/>
            <person name="Glavina del Rio T."/>
            <person name="Dalin E."/>
            <person name="Tice H."/>
            <person name="Pitluck S."/>
            <person name="Thompson L.S."/>
            <person name="Brettin T."/>
            <person name="Bruce D."/>
            <person name="Detter J.C."/>
            <person name="Han C."/>
            <person name="Tapia R."/>
            <person name="Schmutz J."/>
            <person name="Larimer F."/>
            <person name="Land M."/>
            <person name="Hauser L."/>
            <person name="Kyrpides N."/>
            <person name="Mikhailova N."/>
            <person name="Bryant D.A."/>
            <person name="Hanada S."/>
            <person name="Tsukatani Y."/>
            <person name="Richardson P."/>
        </authorList>
    </citation>
    <scope>NUCLEOTIDE SEQUENCE [LARGE SCALE GENOMIC DNA]</scope>
    <source>
        <strain evidence="11">DSM 13941 / HLO8</strain>
    </source>
</reference>
<name>A7NNS5_ROSCS</name>
<dbReference type="Proteomes" id="UP000000263">
    <property type="component" value="Chromosome"/>
</dbReference>
<evidence type="ECO:0000256" key="6">
    <source>
        <dbReference type="RuleBase" id="RU362125"/>
    </source>
</evidence>
<dbReference type="SUPFAM" id="SSF47203">
    <property type="entry name" value="Acyl-CoA dehydrogenase C-terminal domain-like"/>
    <property type="match status" value="1"/>
</dbReference>
<dbReference type="HOGENOM" id="CLU_018204_0_2_0"/>
<feature type="domain" description="Acyl-CoA dehydrogenase/oxidase C-terminal" evidence="7">
    <location>
        <begin position="275"/>
        <end position="418"/>
    </location>
</feature>
<keyword evidence="11" id="KW-1185">Reference proteome</keyword>
<evidence type="ECO:0000259" key="7">
    <source>
        <dbReference type="Pfam" id="PF00441"/>
    </source>
</evidence>
<dbReference type="InterPro" id="IPR037069">
    <property type="entry name" value="AcylCoA_DH/ox_N_sf"/>
</dbReference>
<gene>
    <name evidence="10" type="ordered locus">Rcas_3165</name>
</gene>